<evidence type="ECO:0000313" key="2">
    <source>
        <dbReference type="EMBL" id="KAA9003495.1"/>
    </source>
</evidence>
<keyword evidence="3" id="KW-1185">Reference proteome</keyword>
<dbReference type="EMBL" id="VYKI01000003">
    <property type="protein sequence ID" value="KAA9003495.1"/>
    <property type="molecule type" value="Genomic_DNA"/>
</dbReference>
<gene>
    <name evidence="2" type="ORF">FJU31_04115</name>
</gene>
<evidence type="ECO:0000313" key="3">
    <source>
        <dbReference type="Proteomes" id="UP000326367"/>
    </source>
</evidence>
<organism evidence="2 3">
    <name type="scientific">Stenotrophomonas cyclobalanopsidis</name>
    <dbReference type="NCBI Taxonomy" id="2771362"/>
    <lineage>
        <taxon>Bacteria</taxon>
        <taxon>Pseudomonadati</taxon>
        <taxon>Pseudomonadota</taxon>
        <taxon>Gammaproteobacteria</taxon>
        <taxon>Lysobacterales</taxon>
        <taxon>Lysobacteraceae</taxon>
        <taxon>Stenotrophomonas</taxon>
    </lineage>
</organism>
<feature type="region of interest" description="Disordered" evidence="1">
    <location>
        <begin position="51"/>
        <end position="76"/>
    </location>
</feature>
<protein>
    <submittedName>
        <fullName evidence="2">Uncharacterized protein</fullName>
    </submittedName>
</protein>
<dbReference type="Proteomes" id="UP000326367">
    <property type="component" value="Unassembled WGS sequence"/>
</dbReference>
<feature type="compositionally biased region" description="Basic and acidic residues" evidence="1">
    <location>
        <begin position="51"/>
        <end position="62"/>
    </location>
</feature>
<reference evidence="2 3" key="1">
    <citation type="journal article" date="2020" name="Antonie Van Leeuwenhoek">
        <title>Stenotrophomonas cyclobalanopsidis sp. nov., isolated from the leaf spot disease of Cyclobalanopsis patelliformis.</title>
        <authorList>
            <person name="Bian D.R."/>
            <person name="Xue H."/>
            <person name="Piao C.G."/>
            <person name="Li Y."/>
        </authorList>
    </citation>
    <scope>NUCLEOTIDE SEQUENCE [LARGE SCALE GENOMIC DNA]</scope>
    <source>
        <strain evidence="2 3">TPQG1-4</strain>
    </source>
</reference>
<accession>A0ABQ6T470</accession>
<proteinExistence type="predicted"/>
<evidence type="ECO:0000256" key="1">
    <source>
        <dbReference type="SAM" id="MobiDB-lite"/>
    </source>
</evidence>
<sequence length="76" mass="8595">MATHHAHRSRYRRRGIACASARQAMELAALALTDAVPGLVGEEALAERERIRQRQEQLDNRQRSLPLGNPDVSRKH</sequence>
<name>A0ABQ6T470_9GAMM</name>
<comment type="caution">
    <text evidence="2">The sequence shown here is derived from an EMBL/GenBank/DDBJ whole genome shotgun (WGS) entry which is preliminary data.</text>
</comment>